<feature type="active site" evidence="3">
    <location>
        <position position="46"/>
    </location>
</feature>
<dbReference type="PANTHER" id="PTHR13774">
    <property type="entry name" value="PHENAZINE BIOSYNTHESIS PROTEIN"/>
    <property type="match status" value="1"/>
</dbReference>
<accession>A0A4V2DZN7</accession>
<gene>
    <name evidence="4" type="ORF">EQU50_06235</name>
</gene>
<dbReference type="NCBIfam" id="TIGR00654">
    <property type="entry name" value="PhzF_family"/>
    <property type="match status" value="1"/>
</dbReference>
<dbReference type="RefSeq" id="WP_130154276.1">
    <property type="nucleotide sequence ID" value="NZ_SCFB01000007.1"/>
</dbReference>
<dbReference type="SUPFAM" id="SSF54506">
    <property type="entry name" value="Diaminopimelate epimerase-like"/>
    <property type="match status" value="1"/>
</dbReference>
<dbReference type="InterPro" id="IPR003719">
    <property type="entry name" value="Phenazine_PhzF-like"/>
</dbReference>
<keyword evidence="2" id="KW-0413">Isomerase</keyword>
<dbReference type="GO" id="GO:0016853">
    <property type="term" value="F:isomerase activity"/>
    <property type="evidence" value="ECO:0007669"/>
    <property type="project" value="UniProtKB-KW"/>
</dbReference>
<evidence type="ECO:0000313" key="5">
    <source>
        <dbReference type="Proteomes" id="UP000293550"/>
    </source>
</evidence>
<dbReference type="GO" id="GO:0005737">
    <property type="term" value="C:cytoplasm"/>
    <property type="evidence" value="ECO:0007669"/>
    <property type="project" value="TreeGrafter"/>
</dbReference>
<comment type="caution">
    <text evidence="4">The sequence shown here is derived from an EMBL/GenBank/DDBJ whole genome shotgun (WGS) entry which is preliminary data.</text>
</comment>
<evidence type="ECO:0000256" key="3">
    <source>
        <dbReference type="PIRSR" id="PIRSR016184-1"/>
    </source>
</evidence>
<evidence type="ECO:0000256" key="1">
    <source>
        <dbReference type="ARBA" id="ARBA00008270"/>
    </source>
</evidence>
<dbReference type="Proteomes" id="UP000293550">
    <property type="component" value="Unassembled WGS sequence"/>
</dbReference>
<dbReference type="Pfam" id="PF02567">
    <property type="entry name" value="PhzC-PhzF"/>
    <property type="match status" value="1"/>
</dbReference>
<sequence>MNVKFWTIDSFTNQLFKGNPAAVFVVDTFPTPQLMQKIATEINLSETAFVVAKPNAHYDIRWFTPLKEVELCGHATLAAAHVLWNELKVDDNPIYFDSLGGILMASKAGHEITLDFPAYHSEPMAVPDGLVEALGVGPVCVSKAHDDCIVELYSFADVVNLQPNIAGLNEIDCRGIIVTADGRAGGQYDFVSRFFAPRVGVTEDPVTGSAHCKLAPYWADRLGKTDMVAYQASKRGGVIKVRYEHNRVHLAGQSVTVLEGRFLNL</sequence>
<organism evidence="4 5">
    <name type="scientific">Candidatus Finniella inopinata</name>
    <dbReference type="NCBI Taxonomy" id="1696036"/>
    <lineage>
        <taxon>Bacteria</taxon>
        <taxon>Pseudomonadati</taxon>
        <taxon>Pseudomonadota</taxon>
        <taxon>Alphaproteobacteria</taxon>
        <taxon>Holosporales</taxon>
        <taxon>Candidatus Paracaedibacteraceae</taxon>
        <taxon>Candidatus Finniella</taxon>
    </lineage>
</organism>
<dbReference type="Gene3D" id="3.10.310.10">
    <property type="entry name" value="Diaminopimelate Epimerase, Chain A, domain 1"/>
    <property type="match status" value="2"/>
</dbReference>
<dbReference type="PIRSF" id="PIRSF016184">
    <property type="entry name" value="PhzC_PhzF"/>
    <property type="match status" value="1"/>
</dbReference>
<reference evidence="4 5" key="1">
    <citation type="submission" date="2018-10" db="EMBL/GenBank/DDBJ databases">
        <title>An updated phylogeny of the Alphaproteobacteria reveals that the parasitic Rickettsiales and Holosporales have independent origins.</title>
        <authorList>
            <person name="Munoz-Gomez S.A."/>
            <person name="Hess S."/>
            <person name="Burger G."/>
            <person name="Lang B.F."/>
            <person name="Susko E."/>
            <person name="Slamovits C.H."/>
            <person name="Roger A.J."/>
        </authorList>
    </citation>
    <scope>NUCLEOTIDE SEQUENCE [LARGE SCALE GENOMIC DNA]</scope>
    <source>
        <strain evidence="4">HOLO01</strain>
    </source>
</reference>
<dbReference type="EMBL" id="SCFB01000007">
    <property type="protein sequence ID" value="RZI45697.1"/>
    <property type="molecule type" value="Genomic_DNA"/>
</dbReference>
<keyword evidence="5" id="KW-1185">Reference proteome</keyword>
<comment type="similarity">
    <text evidence="1">Belongs to the PhzF family.</text>
</comment>
<protein>
    <submittedName>
        <fullName evidence="4">PhzF family phenazine biosynthesis protein</fullName>
    </submittedName>
</protein>
<dbReference type="PANTHER" id="PTHR13774:SF17">
    <property type="entry name" value="PHENAZINE BIOSYNTHESIS-LIKE DOMAIN-CONTAINING PROTEIN"/>
    <property type="match status" value="1"/>
</dbReference>
<evidence type="ECO:0000313" key="4">
    <source>
        <dbReference type="EMBL" id="RZI45697.1"/>
    </source>
</evidence>
<dbReference type="OrthoDB" id="9788221at2"/>
<name>A0A4V2DZN7_9PROT</name>
<dbReference type="AlphaFoldDB" id="A0A4V2DZN7"/>
<evidence type="ECO:0000256" key="2">
    <source>
        <dbReference type="ARBA" id="ARBA00023235"/>
    </source>
</evidence>
<proteinExistence type="inferred from homology"/>